<reference evidence="4 5" key="1">
    <citation type="submission" date="2016-06" db="EMBL/GenBank/DDBJ databases">
        <authorList>
            <person name="Kjaerup R.B."/>
            <person name="Dalgaard T.S."/>
            <person name="Juul-Madsen H.R."/>
        </authorList>
    </citation>
    <scope>NUCLEOTIDE SEQUENCE [LARGE SCALE GENOMIC DNA]</scope>
    <source>
        <strain evidence="4 5">DSM 43818</strain>
    </source>
</reference>
<dbReference type="InterPro" id="IPR012551">
    <property type="entry name" value="DUF1707_SHOCT-like"/>
</dbReference>
<evidence type="ECO:0000259" key="3">
    <source>
        <dbReference type="Pfam" id="PF08044"/>
    </source>
</evidence>
<evidence type="ECO:0000256" key="1">
    <source>
        <dbReference type="SAM" id="MobiDB-lite"/>
    </source>
</evidence>
<evidence type="ECO:0000313" key="5">
    <source>
        <dbReference type="Proteomes" id="UP000199699"/>
    </source>
</evidence>
<dbReference type="AlphaFoldDB" id="A0A1C6RS44"/>
<feature type="transmembrane region" description="Helical" evidence="2">
    <location>
        <begin position="100"/>
        <end position="118"/>
    </location>
</feature>
<keyword evidence="5" id="KW-1185">Reference proteome</keyword>
<feature type="compositionally biased region" description="Gly residues" evidence="1">
    <location>
        <begin position="185"/>
        <end position="196"/>
    </location>
</feature>
<keyword evidence="2" id="KW-0812">Transmembrane</keyword>
<feature type="compositionally biased region" description="Basic and acidic residues" evidence="1">
    <location>
        <begin position="203"/>
        <end position="213"/>
    </location>
</feature>
<evidence type="ECO:0000313" key="4">
    <source>
        <dbReference type="EMBL" id="SCL19892.1"/>
    </source>
</evidence>
<dbReference type="PANTHER" id="PTHR40763:SF4">
    <property type="entry name" value="DUF1707 DOMAIN-CONTAINING PROTEIN"/>
    <property type="match status" value="1"/>
</dbReference>
<feature type="compositionally biased region" description="Basic residues" evidence="1">
    <location>
        <begin position="158"/>
        <end position="173"/>
    </location>
</feature>
<feature type="domain" description="DUF1707" evidence="3">
    <location>
        <begin position="8"/>
        <end position="59"/>
    </location>
</feature>
<feature type="transmembrane region" description="Helical" evidence="2">
    <location>
        <begin position="130"/>
        <end position="155"/>
    </location>
</feature>
<dbReference type="STRING" id="145857.GA0070616_1848"/>
<dbReference type="Pfam" id="PF08044">
    <property type="entry name" value="DUF1707"/>
    <property type="match status" value="1"/>
</dbReference>
<feature type="region of interest" description="Disordered" evidence="1">
    <location>
        <begin position="153"/>
        <end position="213"/>
    </location>
</feature>
<name>A0A1C6RS44_9ACTN</name>
<proteinExistence type="predicted"/>
<dbReference type="RefSeq" id="WP_245712707.1">
    <property type="nucleotide sequence ID" value="NZ_FMHT01000003.1"/>
</dbReference>
<evidence type="ECO:0000256" key="2">
    <source>
        <dbReference type="SAM" id="Phobius"/>
    </source>
</evidence>
<keyword evidence="2" id="KW-1133">Transmembrane helix</keyword>
<keyword evidence="2" id="KW-0472">Membrane</keyword>
<protein>
    <recommendedName>
        <fullName evidence="3">DUF1707 domain-containing protein</fullName>
    </recommendedName>
</protein>
<sequence>MDGREDARAADADREATAERLRVALEEGRLDFHEYDERLGRAYAARTYGDLAVLVVDLPAPASADSSRLAVPDDAVPDGVTPTYGRSVTGRWLVEVWEPWLKVVGIVLAVWAGTSIVAGEPLYFWPGWVAGPWGAIVAVRTVTGLATGEPVRWAAKQDRRRRRRAEKRARKRERGGSTAVAGGRPEVGGPGVGGSEVAGSEPAGRRSDDAENT</sequence>
<accession>A0A1C6RS44</accession>
<organism evidence="4 5">
    <name type="scientific">Micromonospora nigra</name>
    <dbReference type="NCBI Taxonomy" id="145857"/>
    <lineage>
        <taxon>Bacteria</taxon>
        <taxon>Bacillati</taxon>
        <taxon>Actinomycetota</taxon>
        <taxon>Actinomycetes</taxon>
        <taxon>Micromonosporales</taxon>
        <taxon>Micromonosporaceae</taxon>
        <taxon>Micromonospora</taxon>
    </lineage>
</organism>
<dbReference type="Proteomes" id="UP000199699">
    <property type="component" value="Unassembled WGS sequence"/>
</dbReference>
<dbReference type="PANTHER" id="PTHR40763">
    <property type="entry name" value="MEMBRANE PROTEIN-RELATED"/>
    <property type="match status" value="1"/>
</dbReference>
<gene>
    <name evidence="4" type="ORF">GA0070616_1848</name>
</gene>
<dbReference type="EMBL" id="FMHT01000003">
    <property type="protein sequence ID" value="SCL19892.1"/>
    <property type="molecule type" value="Genomic_DNA"/>
</dbReference>